<keyword evidence="2" id="KW-1185">Reference proteome</keyword>
<reference evidence="3" key="1">
    <citation type="submission" date="2017-02" db="UniProtKB">
        <authorList>
            <consortium name="WormBaseParasite"/>
        </authorList>
    </citation>
    <scope>IDENTIFICATION</scope>
</reference>
<protein>
    <submittedName>
        <fullName evidence="3">Cauli_VI domain-containing protein</fullName>
    </submittedName>
</protein>
<dbReference type="AlphaFoldDB" id="A0A0R3T3V8"/>
<name>A0A0R3T3V8_RODNA</name>
<evidence type="ECO:0000313" key="2">
    <source>
        <dbReference type="Proteomes" id="UP000278807"/>
    </source>
</evidence>
<proteinExistence type="predicted"/>
<sequence>MTAESVLHLYFGKTAEDFHAAFRAHSSSGSQTSQRAFSSSLLEPVSSSSGSKPSVNVFHSLSIRSNYYCNLPHTQSHSNYVADPIAEMCNQAERTVVHDLEVSAGRARSVGSPLPLDAITGFETGCHLNGESNVVLLIGWKTVHPIALPSVNEMFNWAEVLEQMLIGK</sequence>
<accession>A0A0R3T3V8</accession>
<reference evidence="1 2" key="2">
    <citation type="submission" date="2018-11" db="EMBL/GenBank/DDBJ databases">
        <authorList>
            <consortium name="Pathogen Informatics"/>
        </authorList>
    </citation>
    <scope>NUCLEOTIDE SEQUENCE [LARGE SCALE GENOMIC DNA]</scope>
</reference>
<dbReference type="Proteomes" id="UP000278807">
    <property type="component" value="Unassembled WGS sequence"/>
</dbReference>
<dbReference type="OrthoDB" id="6236702at2759"/>
<evidence type="ECO:0000313" key="1">
    <source>
        <dbReference type="EMBL" id="VDN97571.1"/>
    </source>
</evidence>
<organism evidence="3">
    <name type="scientific">Rodentolepis nana</name>
    <name type="common">Dwarf tapeworm</name>
    <name type="synonym">Hymenolepis nana</name>
    <dbReference type="NCBI Taxonomy" id="102285"/>
    <lineage>
        <taxon>Eukaryota</taxon>
        <taxon>Metazoa</taxon>
        <taxon>Spiralia</taxon>
        <taxon>Lophotrochozoa</taxon>
        <taxon>Platyhelminthes</taxon>
        <taxon>Cestoda</taxon>
        <taxon>Eucestoda</taxon>
        <taxon>Cyclophyllidea</taxon>
        <taxon>Hymenolepididae</taxon>
        <taxon>Rodentolepis</taxon>
    </lineage>
</organism>
<gene>
    <name evidence="1" type="ORF">HNAJ_LOCUS1712</name>
</gene>
<dbReference type="EMBL" id="UZAE01000704">
    <property type="protein sequence ID" value="VDN97571.1"/>
    <property type="molecule type" value="Genomic_DNA"/>
</dbReference>
<evidence type="ECO:0000313" key="3">
    <source>
        <dbReference type="WBParaSite" id="HNAJ_0000171301-mRNA-1"/>
    </source>
</evidence>
<dbReference type="WBParaSite" id="HNAJ_0000171301-mRNA-1">
    <property type="protein sequence ID" value="HNAJ_0000171301-mRNA-1"/>
    <property type="gene ID" value="HNAJ_0000171301"/>
</dbReference>